<accession>A0ABY1MK32</accession>
<evidence type="ECO:0000313" key="1">
    <source>
        <dbReference type="EMBL" id="SMG60807.1"/>
    </source>
</evidence>
<organism evidence="1 2">
    <name type="scientific">Rhodococcus rhodochrous J3</name>
    <dbReference type="NCBI Taxonomy" id="903528"/>
    <lineage>
        <taxon>Bacteria</taxon>
        <taxon>Bacillati</taxon>
        <taxon>Actinomycetota</taxon>
        <taxon>Actinomycetes</taxon>
        <taxon>Mycobacteriales</taxon>
        <taxon>Nocardiaceae</taxon>
        <taxon>Rhodococcus</taxon>
    </lineage>
</organism>
<dbReference type="EMBL" id="FXAV01000064">
    <property type="protein sequence ID" value="SMG60807.1"/>
    <property type="molecule type" value="Genomic_DNA"/>
</dbReference>
<reference evidence="1 2" key="1">
    <citation type="submission" date="2017-04" db="EMBL/GenBank/DDBJ databases">
        <authorList>
            <person name="Varghese N."/>
            <person name="Submissions S."/>
        </authorList>
    </citation>
    <scope>NUCLEOTIDE SEQUENCE [LARGE SCALE GENOMIC DNA]</scope>
    <source>
        <strain evidence="1 2">J3</strain>
    </source>
</reference>
<name>A0ABY1MK32_RHORH</name>
<sequence length="105" mass="11416">MMSMLIVGRDRVLRAAGSVVLAADSQLFQDSYQPLEQGVSLLFDLVKKISEVFEYLVIAAAGCGAAIVIGRIENRFGLDPQLDGVRRRHLHRGAGRGAAGQMRPH</sequence>
<keyword evidence="2" id="KW-1185">Reference proteome</keyword>
<comment type="caution">
    <text evidence="1">The sequence shown here is derived from an EMBL/GenBank/DDBJ whole genome shotgun (WGS) entry which is preliminary data.</text>
</comment>
<proteinExistence type="predicted"/>
<evidence type="ECO:0000313" key="2">
    <source>
        <dbReference type="Proteomes" id="UP000193566"/>
    </source>
</evidence>
<protein>
    <submittedName>
        <fullName evidence="1">Uncharacterized protein</fullName>
    </submittedName>
</protein>
<gene>
    <name evidence="1" type="ORF">SAMN02745947_05655</name>
</gene>
<dbReference type="Proteomes" id="UP000193566">
    <property type="component" value="Unassembled WGS sequence"/>
</dbReference>